<dbReference type="SUPFAM" id="SSF88713">
    <property type="entry name" value="Glycoside hydrolase/deacetylase"/>
    <property type="match status" value="1"/>
</dbReference>
<keyword evidence="2" id="KW-0378">Hydrolase</keyword>
<dbReference type="EMBL" id="CP107006">
    <property type="protein sequence ID" value="UYQ93889.1"/>
    <property type="molecule type" value="Genomic_DNA"/>
</dbReference>
<gene>
    <name evidence="5" type="ORF">MKQ68_02110</name>
</gene>
<keyword evidence="3" id="KW-0472">Membrane</keyword>
<accession>A0ABY6J2J9</accession>
<feature type="domain" description="NodB homology" evidence="4">
    <location>
        <begin position="68"/>
        <end position="246"/>
    </location>
</feature>
<evidence type="ECO:0000313" key="5">
    <source>
        <dbReference type="EMBL" id="UYQ93889.1"/>
    </source>
</evidence>
<dbReference type="Pfam" id="PF01522">
    <property type="entry name" value="Polysacc_deac_1"/>
    <property type="match status" value="1"/>
</dbReference>
<keyword evidence="3" id="KW-1133">Transmembrane helix</keyword>
<dbReference type="RefSeq" id="WP_244837040.1">
    <property type="nucleotide sequence ID" value="NZ_CP107006.1"/>
</dbReference>
<feature type="transmembrane region" description="Helical" evidence="3">
    <location>
        <begin position="7"/>
        <end position="24"/>
    </location>
</feature>
<evidence type="ECO:0000256" key="3">
    <source>
        <dbReference type="SAM" id="Phobius"/>
    </source>
</evidence>
<dbReference type="CDD" id="cd10917">
    <property type="entry name" value="CE4_NodB_like_6s_7s"/>
    <property type="match status" value="1"/>
</dbReference>
<protein>
    <submittedName>
        <fullName evidence="5">Polysaccharide deacetylase family protein</fullName>
    </submittedName>
</protein>
<proteinExistence type="predicted"/>
<evidence type="ECO:0000259" key="4">
    <source>
        <dbReference type="PROSITE" id="PS51677"/>
    </source>
</evidence>
<dbReference type="InterPro" id="IPR011330">
    <property type="entry name" value="Glyco_hydro/deAcase_b/a-brl"/>
</dbReference>
<dbReference type="InterPro" id="IPR050248">
    <property type="entry name" value="Polysacc_deacetylase_ArnD"/>
</dbReference>
<dbReference type="PANTHER" id="PTHR10587:SF133">
    <property type="entry name" value="CHITIN DEACETYLASE 1-RELATED"/>
    <property type="match status" value="1"/>
</dbReference>
<keyword evidence="1" id="KW-0479">Metal-binding</keyword>
<feature type="transmembrane region" description="Helical" evidence="3">
    <location>
        <begin position="30"/>
        <end position="48"/>
    </location>
</feature>
<dbReference type="PROSITE" id="PS51677">
    <property type="entry name" value="NODB"/>
    <property type="match status" value="1"/>
</dbReference>
<dbReference type="Gene3D" id="3.20.20.370">
    <property type="entry name" value="Glycoside hydrolase/deacetylase"/>
    <property type="match status" value="1"/>
</dbReference>
<keyword evidence="6" id="KW-1185">Reference proteome</keyword>
<organism evidence="5 6">
    <name type="scientific">Chitinophaga horti</name>
    <dbReference type="NCBI Taxonomy" id="2920382"/>
    <lineage>
        <taxon>Bacteria</taxon>
        <taxon>Pseudomonadati</taxon>
        <taxon>Bacteroidota</taxon>
        <taxon>Chitinophagia</taxon>
        <taxon>Chitinophagales</taxon>
        <taxon>Chitinophagaceae</taxon>
        <taxon>Chitinophaga</taxon>
    </lineage>
</organism>
<reference evidence="5" key="1">
    <citation type="submission" date="2022-10" db="EMBL/GenBank/DDBJ databases">
        <title>Chitinophaga sp. nov., isolated from soil.</title>
        <authorList>
            <person name="Jeon C.O."/>
        </authorList>
    </citation>
    <scope>NUCLEOTIDE SEQUENCE</scope>
    <source>
        <strain evidence="5">R8</strain>
    </source>
</reference>
<dbReference type="InterPro" id="IPR002509">
    <property type="entry name" value="NODB_dom"/>
</dbReference>
<evidence type="ECO:0000313" key="6">
    <source>
        <dbReference type="Proteomes" id="UP001162741"/>
    </source>
</evidence>
<name>A0ABY6J2J9_9BACT</name>
<sequence>MLNYTTIRILFAAAFCLSLVFHFMNGPVAWWIWGMMGVCFIALLAWGASDISLSFFTPVHNRAVTQEKQVALSFDDGPSPAITPQILDILLEHQVPGAFFCIGQRAAQAPELLKRVHEEGHVIGNHSFSHAFWFDMYGTSRMLAELKQADTAIATAIGHQPKLFRPPYGVTNPNLAKAIRKGGYESIGWSIRSLDTVARDGKLLLQRVLRNVRPGDVFLFHDTCAITVQILPELIESLRNKGFEIVRVDKLLNVKAYA</sequence>
<evidence type="ECO:0000256" key="1">
    <source>
        <dbReference type="ARBA" id="ARBA00022723"/>
    </source>
</evidence>
<evidence type="ECO:0000256" key="2">
    <source>
        <dbReference type="ARBA" id="ARBA00022801"/>
    </source>
</evidence>
<keyword evidence="3" id="KW-0812">Transmembrane</keyword>
<dbReference type="Proteomes" id="UP001162741">
    <property type="component" value="Chromosome"/>
</dbReference>
<dbReference type="PANTHER" id="PTHR10587">
    <property type="entry name" value="GLYCOSYL TRANSFERASE-RELATED"/>
    <property type="match status" value="1"/>
</dbReference>